<feature type="compositionally biased region" description="Polar residues" evidence="4">
    <location>
        <begin position="1559"/>
        <end position="1571"/>
    </location>
</feature>
<evidence type="ECO:0000256" key="1">
    <source>
        <dbReference type="ARBA" id="ARBA00010061"/>
    </source>
</evidence>
<gene>
    <name evidence="5" type="ORF">NTEN_LOCUS2594</name>
</gene>
<keyword evidence="2 3" id="KW-0175">Coiled coil</keyword>
<evidence type="ECO:0000256" key="4">
    <source>
        <dbReference type="SAM" id="MobiDB-lite"/>
    </source>
</evidence>
<feature type="region of interest" description="Disordered" evidence="4">
    <location>
        <begin position="1544"/>
        <end position="1663"/>
    </location>
</feature>
<organism evidence="5 6">
    <name type="scientific">Nesidiocoris tenuis</name>
    <dbReference type="NCBI Taxonomy" id="355587"/>
    <lineage>
        <taxon>Eukaryota</taxon>
        <taxon>Metazoa</taxon>
        <taxon>Ecdysozoa</taxon>
        <taxon>Arthropoda</taxon>
        <taxon>Hexapoda</taxon>
        <taxon>Insecta</taxon>
        <taxon>Pterygota</taxon>
        <taxon>Neoptera</taxon>
        <taxon>Paraneoptera</taxon>
        <taxon>Hemiptera</taxon>
        <taxon>Heteroptera</taxon>
        <taxon>Panheteroptera</taxon>
        <taxon>Cimicomorpha</taxon>
        <taxon>Miridae</taxon>
        <taxon>Dicyphina</taxon>
        <taxon>Nesidiocoris</taxon>
    </lineage>
</organism>
<feature type="coiled-coil region" evidence="3">
    <location>
        <begin position="5"/>
        <end position="250"/>
    </location>
</feature>
<feature type="coiled-coil region" evidence="3">
    <location>
        <begin position="617"/>
        <end position="686"/>
    </location>
</feature>
<feature type="compositionally biased region" description="Polar residues" evidence="4">
    <location>
        <begin position="1599"/>
        <end position="1622"/>
    </location>
</feature>
<dbReference type="GO" id="GO:0005794">
    <property type="term" value="C:Golgi apparatus"/>
    <property type="evidence" value="ECO:0007669"/>
    <property type="project" value="TreeGrafter"/>
</dbReference>
<accession>A0A6H5G166</accession>
<dbReference type="OrthoDB" id="10069295at2759"/>
<evidence type="ECO:0000313" key="5">
    <source>
        <dbReference type="EMBL" id="CAA9995884.1"/>
    </source>
</evidence>
<dbReference type="Gene3D" id="1.10.287.1490">
    <property type="match status" value="1"/>
</dbReference>
<evidence type="ECO:0000313" key="6">
    <source>
        <dbReference type="Proteomes" id="UP000479000"/>
    </source>
</evidence>
<protein>
    <submittedName>
        <fullName evidence="5">Uncharacterized protein</fullName>
    </submittedName>
</protein>
<keyword evidence="6" id="KW-1185">Reference proteome</keyword>
<feature type="compositionally biased region" description="Low complexity" evidence="4">
    <location>
        <begin position="1493"/>
        <end position="1511"/>
    </location>
</feature>
<evidence type="ECO:0000256" key="3">
    <source>
        <dbReference type="SAM" id="Coils"/>
    </source>
</evidence>
<feature type="region of interest" description="Disordered" evidence="4">
    <location>
        <begin position="1477"/>
        <end position="1519"/>
    </location>
</feature>
<dbReference type="EMBL" id="CADCXU010004120">
    <property type="protein sequence ID" value="CAA9995884.1"/>
    <property type="molecule type" value="Genomic_DNA"/>
</dbReference>
<feature type="region of interest" description="Disordered" evidence="4">
    <location>
        <begin position="1790"/>
        <end position="1826"/>
    </location>
</feature>
<feature type="compositionally biased region" description="Low complexity" evidence="4">
    <location>
        <begin position="1623"/>
        <end position="1638"/>
    </location>
</feature>
<dbReference type="Proteomes" id="UP000479000">
    <property type="component" value="Unassembled WGS sequence"/>
</dbReference>
<reference evidence="5 6" key="1">
    <citation type="submission" date="2020-02" db="EMBL/GenBank/DDBJ databases">
        <authorList>
            <person name="Ferguson B K."/>
        </authorList>
    </citation>
    <scope>NUCLEOTIDE SEQUENCE [LARGE SCALE GENOMIC DNA]</scope>
</reference>
<feature type="compositionally biased region" description="Basic and acidic residues" evidence="4">
    <location>
        <begin position="1734"/>
        <end position="1749"/>
    </location>
</feature>
<comment type="similarity">
    <text evidence="1">Belongs to the BicD family.</text>
</comment>
<dbReference type="GO" id="GO:0034452">
    <property type="term" value="F:dynactin binding"/>
    <property type="evidence" value="ECO:0007669"/>
    <property type="project" value="TreeGrafter"/>
</dbReference>
<dbReference type="PANTHER" id="PTHR31233:SF6">
    <property type="entry name" value="PROTEIN BICAUDAL D"/>
    <property type="match status" value="1"/>
</dbReference>
<sequence>MDPVVAELKQEIERLSRELDQASSEKVQSAKFGLLLLEEKKAVLQKCEELEGLYENAKNELDITQEALAKFQTTHKVTKESGIEQEESLLSESAAMETSLTTTIIDLENELKQVRQEYERVVEEKERILNEFAEQQKVKSEAEKERKQLRSEVRELKLRETRLLTDYSELEEENITLQKQVSGLKSSQVEFEGAKHEITRLREELELYQQQVDELTKLKRIAEKQMEEALESLQAEREAKYAMKKELDHRINSESMFNLSNLAFSIRGMGEEGALASDDDDLTLKRFEADLQNPEIVSPETKQVDLFSEIHLNELKKLEKQLEQVENEKVGLAQTLREAQTSAERFQSDLQVHKGRIIKLMSNMDSLHYLAHNFNPSSDDGTISQLKNWHKQAVDMIDLCHQDIEQIDSNLNGSDVTAQLRVELTSYKNKLIANEQKVLELQEEINQQIALTTAANNCLEQAHNDLTNVSDELAQLYHHVCTVNGEIPTRVLLDHEKHVNTGSGVLVEKNEKNSDALPDAAAVTRNVETILDQVKHLKIAVIHTIERAKAGAGNSDLFMSSLGPEEVSELQEQVIKLKSLLSTKREQIATLRSVLKSNKNTAEFALSNLKSKYDNEKAVVSETMMKLRNELRNLKEEQATFSSLRAVFAARCEDYVTQVDELQRLLNAAEEEKKTLNQLLRLAVQQKLMLNQKIEDYEVDREMRNARRPTANHTTRGGMKPRFNSDWCGGGGARQHQGAYVEVKSHCPRFEVERKKAITSKKDKCHSKIQRYFHIKHYQADEAQRFDLIHLYKTQVSVELEAKFPYRDVQLKRGVDVNEYYNLEAEIGRRRLVSPWPPNSLESNGGKTGRMSSEKLRSCERSNILGLSNCTMPSRRTTPWSSSWNCKFFRPITSIWWTVILIVPTYFYVSNSTFLGNVLLGRVIWIFQNPLTTNRPSKSPSKRASETMMAVQIIAVPQYGARMTADECLNHEWLRKKIPPPPPELVTTKENLKTFLDNYNNTNVIAENGINNMMIPKSSLSAVELIEASDKQFLNRDDAKCFSKLGNDQILHPVSLPDVLTNANPIVNDNEPPLVPPIVKNVPNANDEVLNVVNANFYSMPNPPVLDNSSSVIDNSQFVSDLVAKNVNLVQDPSLNELRNNNVSVASSSSASIAVKTEPMPPTVVTPALQKSPSNVIPVPLSVPEVPVAPLPFISKSLPAAAVLLDETLRGNWPLIPLPTTSLVDDSDEPIIVHPPVVGTTLPRKRGSMDVGSLTPKRGSIDVENILQKRGSFEITSFLPKRDSVDLVHSPLNRLSSDISKPGSRRESMAGDDKMASPILPAAVSPTPVTLFQPQIAPAPVLPGADRDAFARTEPVISQLSTDGVNILQPSGDNEKLTLFPERLADADAQLGLSLPSVKTVPNDLAVVGTPPPPVSKLEPSHPALLDAVEEIFIPQPPVIARAVPIPSVQSLPRPEPDLITPSKILESIEPKILQSVPTTPLGTQPSSPLVFSPELSRTPTSPLSPSFFSPSRRESPLQKTLDEIPKLSSEILSSLSNITSLSSSSTYESISRKPPEVRSNTNSSDSNKVGTTRYERVSSPRLMSFTEHKPSSLIGTAPSKTFSTSGSNYSRTKTEGSSAFASVTSKTYSTSSFTSNRSESKETELSRQTSRSETLTRTDSKTSSIELDCQGFKPKLRSTAPWFSQKKTESEKTIVQKSTDISALLKENLGPLERSRWAREVRQISAKLVELSKDQTNRKQQEEDHLVEMNKQQNARRQKFKLSILNRDVVLGEAREFYVSGEVPMGAHGISHLKQNSSTTSSTSSRSHRTSPERSAKPLTRNVAK</sequence>
<dbReference type="GO" id="GO:0072393">
    <property type="term" value="P:microtubule anchoring at microtubule organizing center"/>
    <property type="evidence" value="ECO:0007669"/>
    <property type="project" value="TreeGrafter"/>
</dbReference>
<proteinExistence type="inferred from homology"/>
<feature type="coiled-coil region" evidence="3">
    <location>
        <begin position="308"/>
        <end position="342"/>
    </location>
</feature>
<dbReference type="PANTHER" id="PTHR31233">
    <property type="entry name" value="BICAUDAL D FAMILY MEMBER"/>
    <property type="match status" value="1"/>
</dbReference>
<dbReference type="Pfam" id="PF09730">
    <property type="entry name" value="BicD"/>
    <property type="match status" value="2"/>
</dbReference>
<name>A0A6H5G166_9HEMI</name>
<evidence type="ECO:0000256" key="2">
    <source>
        <dbReference type="ARBA" id="ARBA00023054"/>
    </source>
</evidence>
<dbReference type="GO" id="GO:0070840">
    <property type="term" value="F:dynein complex binding"/>
    <property type="evidence" value="ECO:0007669"/>
    <property type="project" value="InterPro"/>
</dbReference>
<dbReference type="GO" id="GO:0070507">
    <property type="term" value="P:regulation of microtubule cytoskeleton organization"/>
    <property type="evidence" value="ECO:0007669"/>
    <property type="project" value="TreeGrafter"/>
</dbReference>
<dbReference type="GO" id="GO:0005829">
    <property type="term" value="C:cytosol"/>
    <property type="evidence" value="ECO:0007669"/>
    <property type="project" value="TreeGrafter"/>
</dbReference>
<dbReference type="GO" id="GO:0008093">
    <property type="term" value="F:cytoskeletal anchor activity"/>
    <property type="evidence" value="ECO:0007669"/>
    <property type="project" value="InterPro"/>
</dbReference>
<feature type="compositionally biased region" description="Polar residues" evidence="4">
    <location>
        <begin position="1477"/>
        <end position="1490"/>
    </location>
</feature>
<dbReference type="InterPro" id="IPR018477">
    <property type="entry name" value="BICD"/>
</dbReference>
<feature type="region of interest" description="Disordered" evidence="4">
    <location>
        <begin position="1734"/>
        <end position="1756"/>
    </location>
</feature>
<dbReference type="Gene3D" id="6.10.250.2470">
    <property type="match status" value="1"/>
</dbReference>